<keyword evidence="3" id="KW-1185">Reference proteome</keyword>
<dbReference type="InterPro" id="IPR036291">
    <property type="entry name" value="NAD(P)-bd_dom_sf"/>
</dbReference>
<dbReference type="PRINTS" id="PR00081">
    <property type="entry name" value="GDHRDH"/>
</dbReference>
<dbReference type="InterPro" id="IPR002347">
    <property type="entry name" value="SDR_fam"/>
</dbReference>
<organism evidence="2 3">
    <name type="scientific">Coccomyxa viridis</name>
    <dbReference type="NCBI Taxonomy" id="1274662"/>
    <lineage>
        <taxon>Eukaryota</taxon>
        <taxon>Viridiplantae</taxon>
        <taxon>Chlorophyta</taxon>
        <taxon>core chlorophytes</taxon>
        <taxon>Trebouxiophyceae</taxon>
        <taxon>Trebouxiophyceae incertae sedis</taxon>
        <taxon>Coccomyxaceae</taxon>
        <taxon>Coccomyxa</taxon>
    </lineage>
</organism>
<proteinExistence type="inferred from homology"/>
<dbReference type="PRINTS" id="PR00080">
    <property type="entry name" value="SDRFAMILY"/>
</dbReference>
<evidence type="ECO:0000313" key="2">
    <source>
        <dbReference type="EMBL" id="CAK0784654.1"/>
    </source>
</evidence>
<reference evidence="2 3" key="1">
    <citation type="submission" date="2023-10" db="EMBL/GenBank/DDBJ databases">
        <authorList>
            <person name="Maclean D."/>
            <person name="Macfadyen A."/>
        </authorList>
    </citation>
    <scope>NUCLEOTIDE SEQUENCE [LARGE SCALE GENOMIC DNA]</scope>
</reference>
<dbReference type="GO" id="GO:0016616">
    <property type="term" value="F:oxidoreductase activity, acting on the CH-OH group of donors, NAD or NADP as acceptor"/>
    <property type="evidence" value="ECO:0007669"/>
    <property type="project" value="TreeGrafter"/>
</dbReference>
<protein>
    <submittedName>
        <fullName evidence="2">Uncharacterized protein</fullName>
    </submittedName>
</protein>
<evidence type="ECO:0000256" key="1">
    <source>
        <dbReference type="RuleBase" id="RU000363"/>
    </source>
</evidence>
<dbReference type="Proteomes" id="UP001314263">
    <property type="component" value="Unassembled WGS sequence"/>
</dbReference>
<name>A0AAV1IF76_9CHLO</name>
<dbReference type="CDD" id="cd05325">
    <property type="entry name" value="carb_red_sniffer_like_SDR_c"/>
    <property type="match status" value="1"/>
</dbReference>
<dbReference type="PANTHER" id="PTHR45458:SF1">
    <property type="entry name" value="SHORT CHAIN DEHYDROGENASE"/>
    <property type="match status" value="1"/>
</dbReference>
<comment type="caution">
    <text evidence="2">The sequence shown here is derived from an EMBL/GenBank/DDBJ whole genome shotgun (WGS) entry which is preliminary data.</text>
</comment>
<dbReference type="InterPro" id="IPR052184">
    <property type="entry name" value="SDR_enzymes"/>
</dbReference>
<dbReference type="SUPFAM" id="SSF51735">
    <property type="entry name" value="NAD(P)-binding Rossmann-fold domains"/>
    <property type="match status" value="1"/>
</dbReference>
<dbReference type="Gene3D" id="3.40.50.720">
    <property type="entry name" value="NAD(P)-binding Rossmann-like Domain"/>
    <property type="match status" value="1"/>
</dbReference>
<sequence length="247" mass="25986">MSTPSVYVVTGASRGLGLELSKQLLERGDTVVAAARNPSSSSGLMALQKQHPQNLSLITLDTADPSSVEAGGVRIRGLHSSVDVLINNAGIAGTSARPSEMDPGEFPDTFKTNVVGPYLVTRALLPLIKKGKKKQIFQISSTMGSIGNLAANLKGSGRYPYASKAQLAYRASKAALNMETLSLAADLQEDGITVVSMCPGHVTTDMGGERGEVNAPESIAGQLKVFDSVNPEDTGKFYNFEGNVVPY</sequence>
<dbReference type="EMBL" id="CAUYUE010000011">
    <property type="protein sequence ID" value="CAK0784654.1"/>
    <property type="molecule type" value="Genomic_DNA"/>
</dbReference>
<evidence type="ECO:0000313" key="3">
    <source>
        <dbReference type="Proteomes" id="UP001314263"/>
    </source>
</evidence>
<gene>
    <name evidence="2" type="ORF">CVIRNUC_007858</name>
</gene>
<accession>A0AAV1IF76</accession>
<dbReference type="Pfam" id="PF00106">
    <property type="entry name" value="adh_short"/>
    <property type="match status" value="1"/>
</dbReference>
<comment type="similarity">
    <text evidence="1">Belongs to the short-chain dehydrogenases/reductases (SDR) family.</text>
</comment>
<dbReference type="AlphaFoldDB" id="A0AAV1IF76"/>
<dbReference type="PANTHER" id="PTHR45458">
    <property type="entry name" value="SHORT-CHAIN DEHYDROGENASE/REDUCTASE SDR"/>
    <property type="match status" value="1"/>
</dbReference>